<sequence length="266" mass="30663">MAKKITVIMGSPHKGRTLNVVNRFELEIKKLGEVDFEYIFLNIADLKECRGCGACLEKGEEHCPLKDDRGEIFNTMMHSDGVIFATPVYSLQVTAQLKKLLDRLAYIFHRPCFFHKSFLPIVTQGVYGAKDVLKYLDEVARFWGFKTCPGLGLTVAWENPLPSEEEKINHEINNAAERFFRQLNNEADPIPGLKEVAIFRSVRAFHSTNGGMAPDHRYYQEHGWLDSEYYYPVKLSWYKKLLGNWAEKQALKQAEKTNKEKEALRL</sequence>
<evidence type="ECO:0000256" key="2">
    <source>
        <dbReference type="ARBA" id="ARBA00022643"/>
    </source>
</evidence>
<dbReference type="SUPFAM" id="SSF52218">
    <property type="entry name" value="Flavoproteins"/>
    <property type="match status" value="1"/>
</dbReference>
<comment type="caution">
    <text evidence="4">The sequence shown here is derived from an EMBL/GenBank/DDBJ whole genome shotgun (WGS) entry which is preliminary data.</text>
</comment>
<keyword evidence="2" id="KW-0288">FMN</keyword>
<feature type="domain" description="NADPH-dependent FMN reductase-like" evidence="3">
    <location>
        <begin position="4"/>
        <end position="150"/>
    </location>
</feature>
<proteinExistence type="predicted"/>
<keyword evidence="1" id="KW-0285">Flavoprotein</keyword>
<dbReference type="PANTHER" id="PTHR43278:SF2">
    <property type="entry name" value="IRON-SULFUR FLAVOPROTEIN"/>
    <property type="match status" value="1"/>
</dbReference>
<dbReference type="Gene3D" id="3.40.50.360">
    <property type="match status" value="1"/>
</dbReference>
<protein>
    <submittedName>
        <fullName evidence="4">Flavodoxin family protein</fullName>
    </submittedName>
</protein>
<dbReference type="EMBL" id="JANPWE010000004">
    <property type="protein sequence ID" value="MCR6545827.1"/>
    <property type="molecule type" value="Genomic_DNA"/>
</dbReference>
<gene>
    <name evidence="4" type="ORF">NVS47_09950</name>
</gene>
<evidence type="ECO:0000313" key="4">
    <source>
        <dbReference type="EMBL" id="MCR6545827.1"/>
    </source>
</evidence>
<dbReference type="PANTHER" id="PTHR43278">
    <property type="entry name" value="NAD(P)H-DEPENDENT FMN-CONTAINING OXIDOREDUCTASE YWQN-RELATED"/>
    <property type="match status" value="1"/>
</dbReference>
<organism evidence="4 5">
    <name type="scientific">Dehalobacterium formicoaceticum</name>
    <dbReference type="NCBI Taxonomy" id="51515"/>
    <lineage>
        <taxon>Bacteria</taxon>
        <taxon>Bacillati</taxon>
        <taxon>Bacillota</taxon>
        <taxon>Clostridia</taxon>
        <taxon>Eubacteriales</taxon>
        <taxon>Peptococcaceae</taxon>
        <taxon>Dehalobacterium</taxon>
    </lineage>
</organism>
<dbReference type="Pfam" id="PF03358">
    <property type="entry name" value="FMN_red"/>
    <property type="match status" value="1"/>
</dbReference>
<evidence type="ECO:0000259" key="3">
    <source>
        <dbReference type="Pfam" id="PF03358"/>
    </source>
</evidence>
<accession>A0ABT1Y4M7</accession>
<evidence type="ECO:0000313" key="5">
    <source>
        <dbReference type="Proteomes" id="UP001524944"/>
    </source>
</evidence>
<keyword evidence="5" id="KW-1185">Reference proteome</keyword>
<evidence type="ECO:0000256" key="1">
    <source>
        <dbReference type="ARBA" id="ARBA00022630"/>
    </source>
</evidence>
<dbReference type="InterPro" id="IPR051796">
    <property type="entry name" value="ISF_SsuE-like"/>
</dbReference>
<reference evidence="4 5" key="1">
    <citation type="submission" date="2022-08" db="EMBL/GenBank/DDBJ databases">
        <title>Proteogenomics of the novel Dehalobacterium formicoaceticum strain EZ94 highlights a key role of methyltransferases during anaerobic dichloromethane degradation.</title>
        <authorList>
            <person name="Wasmund K."/>
        </authorList>
    </citation>
    <scope>NUCLEOTIDE SEQUENCE [LARGE SCALE GENOMIC DNA]</scope>
    <source>
        <strain evidence="4 5">EZ94</strain>
    </source>
</reference>
<dbReference type="RefSeq" id="WP_157677457.1">
    <property type="nucleotide sequence ID" value="NZ_CP022121.1"/>
</dbReference>
<dbReference type="InterPro" id="IPR029039">
    <property type="entry name" value="Flavoprotein-like_sf"/>
</dbReference>
<dbReference type="InterPro" id="IPR005025">
    <property type="entry name" value="FMN_Rdtase-like_dom"/>
</dbReference>
<dbReference type="Proteomes" id="UP001524944">
    <property type="component" value="Unassembled WGS sequence"/>
</dbReference>
<name>A0ABT1Y4M7_9FIRM</name>